<organism evidence="2 3">
    <name type="scientific">Piloderma croceum (strain F 1598)</name>
    <dbReference type="NCBI Taxonomy" id="765440"/>
    <lineage>
        <taxon>Eukaryota</taxon>
        <taxon>Fungi</taxon>
        <taxon>Dikarya</taxon>
        <taxon>Basidiomycota</taxon>
        <taxon>Agaricomycotina</taxon>
        <taxon>Agaricomycetes</taxon>
        <taxon>Agaricomycetidae</taxon>
        <taxon>Atheliales</taxon>
        <taxon>Atheliaceae</taxon>
        <taxon>Piloderma</taxon>
    </lineage>
</organism>
<feature type="region of interest" description="Disordered" evidence="1">
    <location>
        <begin position="78"/>
        <end position="102"/>
    </location>
</feature>
<evidence type="ECO:0000313" key="3">
    <source>
        <dbReference type="Proteomes" id="UP000054166"/>
    </source>
</evidence>
<feature type="region of interest" description="Disordered" evidence="1">
    <location>
        <begin position="12"/>
        <end position="37"/>
    </location>
</feature>
<sequence>MHNVLYLVYQEHRSTSAGQKPGRDQISSPRTQQRSVQATLHVPVICSQEGMCIRWYPHIHRVTGAEMNTNVRKRLRIPEVARGDRTTSRGASHSAILVGGPL</sequence>
<dbReference type="EMBL" id="KN832987">
    <property type="protein sequence ID" value="KIM84688.1"/>
    <property type="molecule type" value="Genomic_DNA"/>
</dbReference>
<evidence type="ECO:0000256" key="1">
    <source>
        <dbReference type="SAM" id="MobiDB-lite"/>
    </source>
</evidence>
<dbReference type="HOGENOM" id="CLU_2278495_0_0_1"/>
<reference evidence="2 3" key="1">
    <citation type="submission" date="2014-04" db="EMBL/GenBank/DDBJ databases">
        <authorList>
            <consortium name="DOE Joint Genome Institute"/>
            <person name="Kuo A."/>
            <person name="Tarkka M."/>
            <person name="Buscot F."/>
            <person name="Kohler A."/>
            <person name="Nagy L.G."/>
            <person name="Floudas D."/>
            <person name="Copeland A."/>
            <person name="Barry K.W."/>
            <person name="Cichocki N."/>
            <person name="Veneault-Fourrey C."/>
            <person name="LaButti K."/>
            <person name="Lindquist E.A."/>
            <person name="Lipzen A."/>
            <person name="Lundell T."/>
            <person name="Morin E."/>
            <person name="Murat C."/>
            <person name="Sun H."/>
            <person name="Tunlid A."/>
            <person name="Henrissat B."/>
            <person name="Grigoriev I.V."/>
            <person name="Hibbett D.S."/>
            <person name="Martin F."/>
            <person name="Nordberg H.P."/>
            <person name="Cantor M.N."/>
            <person name="Hua S.X."/>
        </authorList>
    </citation>
    <scope>NUCLEOTIDE SEQUENCE [LARGE SCALE GENOMIC DNA]</scope>
    <source>
        <strain evidence="2 3">F 1598</strain>
    </source>
</reference>
<gene>
    <name evidence="2" type="ORF">PILCRDRAFT_392975</name>
</gene>
<reference evidence="3" key="2">
    <citation type="submission" date="2015-01" db="EMBL/GenBank/DDBJ databases">
        <title>Evolutionary Origins and Diversification of the Mycorrhizal Mutualists.</title>
        <authorList>
            <consortium name="DOE Joint Genome Institute"/>
            <consortium name="Mycorrhizal Genomics Consortium"/>
            <person name="Kohler A."/>
            <person name="Kuo A."/>
            <person name="Nagy L.G."/>
            <person name="Floudas D."/>
            <person name="Copeland A."/>
            <person name="Barry K.W."/>
            <person name="Cichocki N."/>
            <person name="Veneault-Fourrey C."/>
            <person name="LaButti K."/>
            <person name="Lindquist E.A."/>
            <person name="Lipzen A."/>
            <person name="Lundell T."/>
            <person name="Morin E."/>
            <person name="Murat C."/>
            <person name="Riley R."/>
            <person name="Ohm R."/>
            <person name="Sun H."/>
            <person name="Tunlid A."/>
            <person name="Henrissat B."/>
            <person name="Grigoriev I.V."/>
            <person name="Hibbett D.S."/>
            <person name="Martin F."/>
        </authorList>
    </citation>
    <scope>NUCLEOTIDE SEQUENCE [LARGE SCALE GENOMIC DNA]</scope>
    <source>
        <strain evidence="3">F 1598</strain>
    </source>
</reference>
<protein>
    <submittedName>
        <fullName evidence="2">Uncharacterized protein</fullName>
    </submittedName>
</protein>
<dbReference type="InParanoid" id="A0A0C3BEF6"/>
<accession>A0A0C3BEF6</accession>
<feature type="compositionally biased region" description="Polar residues" evidence="1">
    <location>
        <begin position="25"/>
        <end position="37"/>
    </location>
</feature>
<keyword evidence="3" id="KW-1185">Reference proteome</keyword>
<name>A0A0C3BEF6_PILCF</name>
<feature type="compositionally biased region" description="Basic and acidic residues" evidence="1">
    <location>
        <begin position="78"/>
        <end position="87"/>
    </location>
</feature>
<evidence type="ECO:0000313" key="2">
    <source>
        <dbReference type="EMBL" id="KIM84688.1"/>
    </source>
</evidence>
<dbReference type="Proteomes" id="UP000054166">
    <property type="component" value="Unassembled WGS sequence"/>
</dbReference>
<proteinExistence type="predicted"/>
<dbReference type="AlphaFoldDB" id="A0A0C3BEF6"/>